<evidence type="ECO:0000313" key="2">
    <source>
        <dbReference type="EMBL" id="RNE49278.1"/>
    </source>
</evidence>
<organism evidence="2 3">
    <name type="scientific">Corynebacterium alimapuense</name>
    <dbReference type="NCBI Taxonomy" id="1576874"/>
    <lineage>
        <taxon>Bacteria</taxon>
        <taxon>Bacillati</taxon>
        <taxon>Actinomycetota</taxon>
        <taxon>Actinomycetes</taxon>
        <taxon>Mycobacteriales</taxon>
        <taxon>Corynebacteriaceae</taxon>
        <taxon>Corynebacterium</taxon>
    </lineage>
</organism>
<dbReference type="Proteomes" id="UP000266975">
    <property type="component" value="Unassembled WGS sequence"/>
</dbReference>
<dbReference type="PROSITE" id="PS51257">
    <property type="entry name" value="PROKAR_LIPOPROTEIN"/>
    <property type="match status" value="1"/>
</dbReference>
<evidence type="ECO:0000313" key="3">
    <source>
        <dbReference type="Proteomes" id="UP000266975"/>
    </source>
</evidence>
<proteinExistence type="predicted"/>
<keyword evidence="3" id="KW-1185">Reference proteome</keyword>
<dbReference type="InterPro" id="IPR058248">
    <property type="entry name" value="Lxx211020-like"/>
</dbReference>
<protein>
    <recommendedName>
        <fullName evidence="4">Copper chaperone PCu(A)C</fullName>
    </recommendedName>
</protein>
<dbReference type="SUPFAM" id="SSF110087">
    <property type="entry name" value="DR1885-like metal-binding protein"/>
    <property type="match status" value="1"/>
</dbReference>
<dbReference type="OrthoDB" id="9796962at2"/>
<comment type="caution">
    <text evidence="2">The sequence shown here is derived from an EMBL/GenBank/DDBJ whole genome shotgun (WGS) entry which is preliminary data.</text>
</comment>
<dbReference type="InterPro" id="IPR007410">
    <property type="entry name" value="LpqE-like"/>
</dbReference>
<evidence type="ECO:0008006" key="4">
    <source>
        <dbReference type="Google" id="ProtNLM"/>
    </source>
</evidence>
<dbReference type="PANTHER" id="PTHR36302">
    <property type="entry name" value="BLR7088 PROTEIN"/>
    <property type="match status" value="1"/>
</dbReference>
<evidence type="ECO:0000256" key="1">
    <source>
        <dbReference type="SAM" id="SignalP"/>
    </source>
</evidence>
<reference evidence="2 3" key="1">
    <citation type="submission" date="2018-02" db="EMBL/GenBank/DDBJ databases">
        <title>Corynebacterium alimpuense sp. nov., a marine obligate actinomycete isolated from sediments of Valparaiso bay, Chile.</title>
        <authorList>
            <person name="Claverias F."/>
            <person name="Gonzales-Siles L."/>
            <person name="Salva-Serra F."/>
            <person name="Inganaes E."/>
            <person name="Molin K."/>
            <person name="Cumsille A."/>
            <person name="Undabarrena A."/>
            <person name="Couve E."/>
            <person name="Moore E.R.B."/>
            <person name="Gomila M."/>
            <person name="Camara B."/>
        </authorList>
    </citation>
    <scope>NUCLEOTIDE SEQUENCE [LARGE SCALE GENOMIC DNA]</scope>
    <source>
        <strain evidence="2 3">CCUG 69366</strain>
    </source>
</reference>
<accession>A0A3M8K9Z4</accession>
<dbReference type="RefSeq" id="WP_123047325.1">
    <property type="nucleotide sequence ID" value="NZ_PTJO01000003.1"/>
</dbReference>
<dbReference type="PANTHER" id="PTHR36302:SF1">
    <property type="entry name" value="COPPER CHAPERONE PCU(A)C"/>
    <property type="match status" value="1"/>
</dbReference>
<dbReference type="EMBL" id="PTJO01000003">
    <property type="protein sequence ID" value="RNE49278.1"/>
    <property type="molecule type" value="Genomic_DNA"/>
</dbReference>
<gene>
    <name evidence="2" type="ORF">C5L39_02565</name>
</gene>
<dbReference type="Gene3D" id="2.60.40.1890">
    <property type="entry name" value="PCu(A)C copper chaperone"/>
    <property type="match status" value="1"/>
</dbReference>
<keyword evidence="1" id="KW-0732">Signal</keyword>
<feature type="signal peptide" evidence="1">
    <location>
        <begin position="1"/>
        <end position="25"/>
    </location>
</feature>
<dbReference type="InterPro" id="IPR036182">
    <property type="entry name" value="PCuAC_sf"/>
</dbReference>
<dbReference type="Pfam" id="PF04314">
    <property type="entry name" value="PCuAC"/>
    <property type="match status" value="1"/>
</dbReference>
<dbReference type="AlphaFoldDB" id="A0A3M8K9Z4"/>
<name>A0A3M8K9Z4_9CORY</name>
<feature type="chain" id="PRO_5018240567" description="Copper chaperone PCu(A)C" evidence="1">
    <location>
        <begin position="26"/>
        <end position="195"/>
    </location>
</feature>
<sequence>MFSRNRIALSIVAVSALTIAACTSAEEESTDVTTSATTTTSAAAEAESSVEQASQVTFTDGYAKAKGTETDMTAVFGMINNTGDEEVNLVAFSTDLGAGMYELHETIDGMMQEIDGGFVIPAGETHELAPGSDHLMIMGFPEEIAAGSEVAVTLEFSDGSTLEVENIPVRTIASGEENYVGEDMEMDMDMEMDSQ</sequence>